<dbReference type="Gene3D" id="3.20.20.80">
    <property type="entry name" value="Glycosidases"/>
    <property type="match status" value="1"/>
</dbReference>
<dbReference type="PANTHER" id="PTHR34135:SF2">
    <property type="entry name" value="LYSOZYME"/>
    <property type="match status" value="1"/>
</dbReference>
<dbReference type="InterPro" id="IPR018077">
    <property type="entry name" value="Glyco_hydro_fam25_subgr"/>
</dbReference>
<accession>A0A918TUB3</accession>
<keyword evidence="6" id="KW-0929">Antimicrobial</keyword>
<feature type="domain" description="Peptidoglycan binding-like" evidence="14">
    <location>
        <begin position="349"/>
        <end position="403"/>
    </location>
</feature>
<dbReference type="EMBL" id="BMVB01000014">
    <property type="protein sequence ID" value="GHC60319.1"/>
    <property type="molecule type" value="Genomic_DNA"/>
</dbReference>
<name>A0A918TUB3_STRCJ</name>
<dbReference type="Pfam" id="PF01183">
    <property type="entry name" value="Glyco_hydro_25"/>
    <property type="match status" value="1"/>
</dbReference>
<evidence type="ECO:0000259" key="14">
    <source>
        <dbReference type="Pfam" id="PF01471"/>
    </source>
</evidence>
<dbReference type="GO" id="GO:0016998">
    <property type="term" value="P:cell wall macromolecule catabolic process"/>
    <property type="evidence" value="ECO:0007669"/>
    <property type="project" value="InterPro"/>
</dbReference>
<dbReference type="PROSITE" id="PS51904">
    <property type="entry name" value="GLYCOSYL_HYDROL_F25_2"/>
    <property type="match status" value="1"/>
</dbReference>
<dbReference type="FunFam" id="3.20.20.80:FF:000060">
    <property type="entry name" value="Lysozyme M1"/>
    <property type="match status" value="1"/>
</dbReference>
<sequence>MAAAGLLALTALLQPVAARAAEPVPPAGIGHGAEGGHHAGSGLAAAGRGPAAGPAAAAAVRGLDVSGHQGNVDWSAVAAAGASFAYVKATEGLTYKSEFFAQQYNGSAAAGLVRGAYHFARPDTSGGAAQADAFLAAGGGWNADGRTLPGALDVERLSQDAPVCYGLEPGAMVAWISAFTERYRQRTGRYPVLYTNTGWWSRCTGDSQAFADTSPLWIANYNGTAHPLPKGWTAHTFWQTSDRGPFPGDQDVFNGSEQDLRTFANGDYTPPPASDWPLLAQGARGPQVTAAQYLLGGRGAALEADGAFGPATREAVAVFQRSAGLTPDGVIGPKTWQALVVTVRSGSDGPAVRAAQHLLNSHGATLQVDGVFGTGTRDAAVAFQKSRDLGTDGIVGPATWKALLS</sequence>
<evidence type="ECO:0000256" key="6">
    <source>
        <dbReference type="ARBA" id="ARBA00022529"/>
    </source>
</evidence>
<feature type="domain" description="Peptidoglycan binding-like" evidence="14">
    <location>
        <begin position="284"/>
        <end position="339"/>
    </location>
</feature>
<dbReference type="GO" id="GO:0009253">
    <property type="term" value="P:peptidoglycan catabolic process"/>
    <property type="evidence" value="ECO:0007669"/>
    <property type="project" value="InterPro"/>
</dbReference>
<comment type="subcellular location">
    <subcellularLocation>
        <location evidence="2">Secreted</location>
    </subcellularLocation>
</comment>
<evidence type="ECO:0000256" key="12">
    <source>
        <dbReference type="SAM" id="MobiDB-lite"/>
    </source>
</evidence>
<dbReference type="InterPro" id="IPR017853">
    <property type="entry name" value="GH"/>
</dbReference>
<dbReference type="GO" id="GO:0031640">
    <property type="term" value="P:killing of cells of another organism"/>
    <property type="evidence" value="ECO:0007669"/>
    <property type="project" value="UniProtKB-KW"/>
</dbReference>
<dbReference type="GO" id="GO:0016052">
    <property type="term" value="P:carbohydrate catabolic process"/>
    <property type="evidence" value="ECO:0007669"/>
    <property type="project" value="TreeGrafter"/>
</dbReference>
<evidence type="ECO:0000256" key="4">
    <source>
        <dbReference type="ARBA" id="ARBA00012732"/>
    </source>
</evidence>
<dbReference type="AlphaFoldDB" id="A0A918TUB3"/>
<evidence type="ECO:0000256" key="1">
    <source>
        <dbReference type="ARBA" id="ARBA00000632"/>
    </source>
</evidence>
<feature type="signal peptide" evidence="13">
    <location>
        <begin position="1"/>
        <end position="20"/>
    </location>
</feature>
<dbReference type="Gene3D" id="1.10.101.10">
    <property type="entry name" value="PGBD-like superfamily/PGBD"/>
    <property type="match status" value="2"/>
</dbReference>
<evidence type="ECO:0000313" key="15">
    <source>
        <dbReference type="EMBL" id="GHC60319.1"/>
    </source>
</evidence>
<evidence type="ECO:0000256" key="11">
    <source>
        <dbReference type="ARBA" id="ARBA00055588"/>
    </source>
</evidence>
<evidence type="ECO:0000313" key="16">
    <source>
        <dbReference type="Proteomes" id="UP000646244"/>
    </source>
</evidence>
<comment type="catalytic activity">
    <reaction evidence="1">
        <text>Hydrolysis of (1-&gt;4)-beta-linkages between N-acetylmuramic acid and N-acetyl-D-glucosamine residues in a peptidoglycan and between N-acetyl-D-glucosamine residues in chitodextrins.</text>
        <dbReference type="EC" id="3.2.1.17"/>
    </reaction>
</comment>
<comment type="caution">
    <text evidence="15">The sequence shown here is derived from an EMBL/GenBank/DDBJ whole genome shotgun (WGS) entry which is preliminary data.</text>
</comment>
<evidence type="ECO:0000256" key="2">
    <source>
        <dbReference type="ARBA" id="ARBA00004613"/>
    </source>
</evidence>
<keyword evidence="7" id="KW-0081">Bacteriolytic enzyme</keyword>
<protein>
    <recommendedName>
        <fullName evidence="4">lysozyme</fullName>
        <ecNumber evidence="4">3.2.1.17</ecNumber>
    </recommendedName>
</protein>
<dbReference type="InterPro" id="IPR036365">
    <property type="entry name" value="PGBD-like_sf"/>
</dbReference>
<comment type="function">
    <text evidence="11">This enzyme has both lysozyme (acetylmuramidase) and diacetylmuramidase activities.</text>
</comment>
<evidence type="ECO:0000256" key="7">
    <source>
        <dbReference type="ARBA" id="ARBA00022638"/>
    </source>
</evidence>
<keyword evidence="10" id="KW-0326">Glycosidase</keyword>
<dbReference type="GO" id="GO:0042742">
    <property type="term" value="P:defense response to bacterium"/>
    <property type="evidence" value="ECO:0007669"/>
    <property type="project" value="UniProtKB-KW"/>
</dbReference>
<reference evidence="15" key="2">
    <citation type="submission" date="2020-09" db="EMBL/GenBank/DDBJ databases">
        <authorList>
            <person name="Sun Q."/>
            <person name="Ohkuma M."/>
        </authorList>
    </citation>
    <scope>NUCLEOTIDE SEQUENCE</scope>
    <source>
        <strain evidence="15">JCM 4633</strain>
    </source>
</reference>
<proteinExistence type="inferred from homology"/>
<dbReference type="PANTHER" id="PTHR34135">
    <property type="entry name" value="LYSOZYME"/>
    <property type="match status" value="1"/>
</dbReference>
<dbReference type="Pfam" id="PF01471">
    <property type="entry name" value="PG_binding_1"/>
    <property type="match status" value="2"/>
</dbReference>
<dbReference type="InterPro" id="IPR036366">
    <property type="entry name" value="PGBDSf"/>
</dbReference>
<dbReference type="SUPFAM" id="SSF47090">
    <property type="entry name" value="PGBD-like"/>
    <property type="match status" value="2"/>
</dbReference>
<keyword evidence="5" id="KW-0964">Secreted</keyword>
<gene>
    <name evidence="15" type="ORF">GCM10010507_41770</name>
</gene>
<evidence type="ECO:0000256" key="8">
    <source>
        <dbReference type="ARBA" id="ARBA00022801"/>
    </source>
</evidence>
<dbReference type="InterPro" id="IPR002477">
    <property type="entry name" value="Peptidoglycan-bd-like"/>
</dbReference>
<evidence type="ECO:0000256" key="13">
    <source>
        <dbReference type="SAM" id="SignalP"/>
    </source>
</evidence>
<dbReference type="InterPro" id="IPR002053">
    <property type="entry name" value="Glyco_hydro_25"/>
</dbReference>
<dbReference type="GO" id="GO:0005576">
    <property type="term" value="C:extracellular region"/>
    <property type="evidence" value="ECO:0007669"/>
    <property type="project" value="UniProtKB-SubCell"/>
</dbReference>
<keyword evidence="9" id="KW-1015">Disulfide bond</keyword>
<feature type="region of interest" description="Disordered" evidence="12">
    <location>
        <begin position="27"/>
        <end position="47"/>
    </location>
</feature>
<evidence type="ECO:0000256" key="3">
    <source>
        <dbReference type="ARBA" id="ARBA00010646"/>
    </source>
</evidence>
<evidence type="ECO:0000256" key="9">
    <source>
        <dbReference type="ARBA" id="ARBA00023157"/>
    </source>
</evidence>
<reference evidence="15" key="1">
    <citation type="journal article" date="2014" name="Int. J. Syst. Evol. Microbiol.">
        <title>Complete genome sequence of Corynebacterium casei LMG S-19264T (=DSM 44701T), isolated from a smear-ripened cheese.</title>
        <authorList>
            <consortium name="US DOE Joint Genome Institute (JGI-PGF)"/>
            <person name="Walter F."/>
            <person name="Albersmeier A."/>
            <person name="Kalinowski J."/>
            <person name="Ruckert C."/>
        </authorList>
    </citation>
    <scope>NUCLEOTIDE SEQUENCE</scope>
    <source>
        <strain evidence="15">JCM 4633</strain>
    </source>
</reference>
<dbReference type="RefSeq" id="WP_229844976.1">
    <property type="nucleotide sequence ID" value="NZ_BMVB01000014.1"/>
</dbReference>
<dbReference type="EC" id="3.2.1.17" evidence="4"/>
<organism evidence="15 16">
    <name type="scientific">Streptomyces cinnamoneus</name>
    <name type="common">Streptoverticillium cinnamoneum</name>
    <dbReference type="NCBI Taxonomy" id="53446"/>
    <lineage>
        <taxon>Bacteria</taxon>
        <taxon>Bacillati</taxon>
        <taxon>Actinomycetota</taxon>
        <taxon>Actinomycetes</taxon>
        <taxon>Kitasatosporales</taxon>
        <taxon>Streptomycetaceae</taxon>
        <taxon>Streptomyces</taxon>
        <taxon>Streptomyces cinnamoneus group</taxon>
    </lineage>
</organism>
<dbReference type="SMART" id="SM00641">
    <property type="entry name" value="Glyco_25"/>
    <property type="match status" value="1"/>
</dbReference>
<evidence type="ECO:0000256" key="5">
    <source>
        <dbReference type="ARBA" id="ARBA00022525"/>
    </source>
</evidence>
<keyword evidence="8" id="KW-0378">Hydrolase</keyword>
<comment type="similarity">
    <text evidence="3">Belongs to the glycosyl hydrolase 25 family.</text>
</comment>
<keyword evidence="13" id="KW-0732">Signal</keyword>
<dbReference type="Proteomes" id="UP000646244">
    <property type="component" value="Unassembled WGS sequence"/>
</dbReference>
<feature type="chain" id="PRO_5037433205" description="lysozyme" evidence="13">
    <location>
        <begin position="21"/>
        <end position="405"/>
    </location>
</feature>
<dbReference type="GO" id="GO:0003796">
    <property type="term" value="F:lysozyme activity"/>
    <property type="evidence" value="ECO:0007669"/>
    <property type="project" value="UniProtKB-EC"/>
</dbReference>
<evidence type="ECO:0000256" key="10">
    <source>
        <dbReference type="ARBA" id="ARBA00023295"/>
    </source>
</evidence>
<dbReference type="SUPFAM" id="SSF51445">
    <property type="entry name" value="(Trans)glycosidases"/>
    <property type="match status" value="1"/>
</dbReference>